<dbReference type="OrthoDB" id="4397483at2759"/>
<comment type="caution">
    <text evidence="1">The sequence shown here is derived from an EMBL/GenBank/DDBJ whole genome shotgun (WGS) entry which is preliminary data.</text>
</comment>
<name>A0A117DZP9_ASPNG</name>
<dbReference type="EMBL" id="BCMY01000006">
    <property type="protein sequence ID" value="GAQ41408.1"/>
    <property type="molecule type" value="Genomic_DNA"/>
</dbReference>
<dbReference type="VEuPathDB" id="FungiDB:ATCC64974_105500"/>
<proteinExistence type="predicted"/>
<organism evidence="1 2">
    <name type="scientific">Aspergillus niger</name>
    <dbReference type="NCBI Taxonomy" id="5061"/>
    <lineage>
        <taxon>Eukaryota</taxon>
        <taxon>Fungi</taxon>
        <taxon>Dikarya</taxon>
        <taxon>Ascomycota</taxon>
        <taxon>Pezizomycotina</taxon>
        <taxon>Eurotiomycetes</taxon>
        <taxon>Eurotiomycetidae</taxon>
        <taxon>Eurotiales</taxon>
        <taxon>Aspergillaceae</taxon>
        <taxon>Aspergillus</taxon>
        <taxon>Aspergillus subgen. Circumdati</taxon>
    </lineage>
</organism>
<dbReference type="VEuPathDB" id="FungiDB:M747DRAFT_338528"/>
<evidence type="ECO:0000313" key="2">
    <source>
        <dbReference type="Proteomes" id="UP000068243"/>
    </source>
</evidence>
<dbReference type="OMA" id="EQRFDMC"/>
<accession>A0A117DZP9</accession>
<dbReference type="Proteomes" id="UP000068243">
    <property type="component" value="Unassembled WGS sequence"/>
</dbReference>
<protein>
    <submittedName>
        <fullName evidence="1">Uncharacterized protein</fullName>
    </submittedName>
</protein>
<dbReference type="AlphaFoldDB" id="A0A117DZP9"/>
<gene>
    <name evidence="1" type="ORF">ABL_04129</name>
</gene>
<sequence>MSPALSKEQVTRRKEYLKHRDKMYSIEKDELFPLLEQRFDMCNKVCDRSEIEGLLEPYRDAYRPNTTPQKISEIIQLIELTIKLSLLQRLPVGSRDYYKEFSLERLCEDVTRLYGVVEF</sequence>
<evidence type="ECO:0000313" key="1">
    <source>
        <dbReference type="EMBL" id="GAQ41408.1"/>
    </source>
</evidence>
<reference evidence="2" key="1">
    <citation type="journal article" date="2016" name="Genome Announc.">
        <title>Draft genome sequence of Aspergillus niger strain An76.</title>
        <authorList>
            <person name="Gong W."/>
            <person name="Cheng Z."/>
            <person name="Zhang H."/>
            <person name="Liu L."/>
            <person name="Gao P."/>
            <person name="Wang L."/>
        </authorList>
    </citation>
    <scope>NUCLEOTIDE SEQUENCE [LARGE SCALE GENOMIC DNA]</scope>
    <source>
        <strain evidence="2">An76</strain>
    </source>
</reference>
<dbReference type="VEuPathDB" id="FungiDB:ASPNIDRAFT2_1227034"/>